<keyword evidence="3" id="KW-1185">Reference proteome</keyword>
<gene>
    <name evidence="2" type="ORF">BB560_001738</name>
</gene>
<dbReference type="InterPro" id="IPR040144">
    <property type="entry name" value="RAP1GDS1"/>
</dbReference>
<dbReference type="Proteomes" id="UP000245609">
    <property type="component" value="Unassembled WGS sequence"/>
</dbReference>
<accession>A0A2T9ZGP6</accession>
<proteinExistence type="predicted"/>
<sequence length="677" mass="76978">MENLLLLDLDAIHQQLVLKENLDFENISLNFKKLADLSRVESNREVLRKNNAPAVGFDALERIMKFSSANDLGQNELKLLYNATEQNLRFINNCYIGEKDGDLLWAELEAPNTGLYFSPIFAFMSVLMIAVENNQSSNNQNLEQVFDTWEPIVSFASLYIDSFFDPGDNESVSFASKEFENVKICIVFLLASLDNHIFGESQESIFWFLYKLVEKSETVQLNIVENKMILPLLRLYERLLRLFKDPENENNDNLYSNIEENNLNKMKGNHIVYSKVAEATNSLFALISGQDQNMELLFQDKELYNFFLFNLDPSKHHASNLMSSQLIVFQGMALACLTILGNIARSDKNTEFYTNNELLSFVLEYWINRGYSIDVRTSYAAIGFLRNLCILGKYNSIQKLMKKNKKPLLEKGILNSVFCWMDSSISVLKLQTFAIYRHLLIQKGNLSDIKTKTATFFFSEQIESSTPTSENADSSSKTLPFKLLMDFLNPNSLSMESFEAIRLLINLLKVLMIDLDPKERDGFLNKMKDFDVITPICFIIAIGGSNHKILSLEGIEALLILCTFDQKAGRYAKKILSMLDFEFKLPSNANESDGLLPEEQKPETKKTLMETLAESSKGQSSKLGSVSHVSEKGLSSTEINEVLSNQERIITEVFTGGSDNKLSVSKTKKTNTEIDHF</sequence>
<evidence type="ECO:0000313" key="2">
    <source>
        <dbReference type="EMBL" id="PVV03773.1"/>
    </source>
</evidence>
<dbReference type="PANTHER" id="PTHR10957">
    <property type="entry name" value="RAP1 GTPASE-GDP DISSOCIATION STIMULATOR 1"/>
    <property type="match status" value="1"/>
</dbReference>
<dbReference type="GO" id="GO:0005085">
    <property type="term" value="F:guanyl-nucleotide exchange factor activity"/>
    <property type="evidence" value="ECO:0007669"/>
    <property type="project" value="InterPro"/>
</dbReference>
<dbReference type="AlphaFoldDB" id="A0A2T9ZGP6"/>
<reference evidence="2 3" key="1">
    <citation type="journal article" date="2018" name="MBio">
        <title>Comparative Genomics Reveals the Core Gene Toolbox for the Fungus-Insect Symbiosis.</title>
        <authorList>
            <person name="Wang Y."/>
            <person name="Stata M."/>
            <person name="Wang W."/>
            <person name="Stajich J.E."/>
            <person name="White M.M."/>
            <person name="Moncalvo J.M."/>
        </authorList>
    </citation>
    <scope>NUCLEOTIDE SEQUENCE [LARGE SCALE GENOMIC DNA]</scope>
    <source>
        <strain evidence="2 3">SC-DP-2</strain>
    </source>
</reference>
<dbReference type="SUPFAM" id="SSF48371">
    <property type="entry name" value="ARM repeat"/>
    <property type="match status" value="1"/>
</dbReference>
<feature type="compositionally biased region" description="Polar residues" evidence="1">
    <location>
        <begin position="613"/>
        <end position="629"/>
    </location>
</feature>
<dbReference type="InterPro" id="IPR016024">
    <property type="entry name" value="ARM-type_fold"/>
</dbReference>
<evidence type="ECO:0000256" key="1">
    <source>
        <dbReference type="SAM" id="MobiDB-lite"/>
    </source>
</evidence>
<feature type="region of interest" description="Disordered" evidence="1">
    <location>
        <begin position="591"/>
        <end position="629"/>
    </location>
</feature>
<dbReference type="EMBL" id="MBFS01000193">
    <property type="protein sequence ID" value="PVV03773.1"/>
    <property type="molecule type" value="Genomic_DNA"/>
</dbReference>
<dbReference type="STRING" id="133381.A0A2T9ZGP6"/>
<organism evidence="2 3">
    <name type="scientific">Smittium megazygosporum</name>
    <dbReference type="NCBI Taxonomy" id="133381"/>
    <lineage>
        <taxon>Eukaryota</taxon>
        <taxon>Fungi</taxon>
        <taxon>Fungi incertae sedis</taxon>
        <taxon>Zoopagomycota</taxon>
        <taxon>Kickxellomycotina</taxon>
        <taxon>Harpellomycetes</taxon>
        <taxon>Harpellales</taxon>
        <taxon>Legeriomycetaceae</taxon>
        <taxon>Smittium</taxon>
    </lineage>
</organism>
<feature type="compositionally biased region" description="Basic and acidic residues" evidence="1">
    <location>
        <begin position="598"/>
        <end position="608"/>
    </location>
</feature>
<dbReference type="OrthoDB" id="26149at2759"/>
<name>A0A2T9ZGP6_9FUNG</name>
<comment type="caution">
    <text evidence="2">The sequence shown here is derived from an EMBL/GenBank/DDBJ whole genome shotgun (WGS) entry which is preliminary data.</text>
</comment>
<evidence type="ECO:0000313" key="3">
    <source>
        <dbReference type="Proteomes" id="UP000245609"/>
    </source>
</evidence>
<protein>
    <submittedName>
        <fullName evidence="2">Uncharacterized protein</fullName>
    </submittedName>
</protein>